<evidence type="ECO:0000256" key="4">
    <source>
        <dbReference type="ARBA" id="ARBA00015935"/>
    </source>
</evidence>
<evidence type="ECO:0000256" key="5">
    <source>
        <dbReference type="ARBA" id="ARBA00022490"/>
    </source>
</evidence>
<dbReference type="Pfam" id="PF03517">
    <property type="entry name" value="Voldacs"/>
    <property type="match status" value="1"/>
</dbReference>
<dbReference type="AlphaFoldDB" id="A0A161HF27"/>
<evidence type="ECO:0000256" key="6">
    <source>
        <dbReference type="ARBA" id="ARBA00023242"/>
    </source>
</evidence>
<organism evidence="8 9">
    <name type="scientific">Sugiyamaella lignohabitans</name>
    <dbReference type="NCBI Taxonomy" id="796027"/>
    <lineage>
        <taxon>Eukaryota</taxon>
        <taxon>Fungi</taxon>
        <taxon>Dikarya</taxon>
        <taxon>Ascomycota</taxon>
        <taxon>Saccharomycotina</taxon>
        <taxon>Dipodascomycetes</taxon>
        <taxon>Dipodascales</taxon>
        <taxon>Trichomonascaceae</taxon>
        <taxon>Sugiyamaella</taxon>
    </lineage>
</organism>
<gene>
    <name evidence="8" type="ORF">AWJ20_3806</name>
</gene>
<dbReference type="InterPro" id="IPR011993">
    <property type="entry name" value="PH-like_dom_sf"/>
</dbReference>
<evidence type="ECO:0000256" key="7">
    <source>
        <dbReference type="SAM" id="MobiDB-lite"/>
    </source>
</evidence>
<reference evidence="8 9" key="1">
    <citation type="submission" date="2016-02" db="EMBL/GenBank/DDBJ databases">
        <title>Complete genome sequence and transcriptome regulation of the pentose utilising yeast Sugiyamaella lignohabitans.</title>
        <authorList>
            <person name="Bellasio M."/>
            <person name="Peymann A."/>
            <person name="Valli M."/>
            <person name="Sipitzky M."/>
            <person name="Graf A."/>
            <person name="Sauer M."/>
            <person name="Marx H."/>
            <person name="Mattanovich D."/>
        </authorList>
    </citation>
    <scope>NUCLEOTIDE SEQUENCE [LARGE SCALE GENOMIC DNA]</scope>
    <source>
        <strain evidence="8 9">CBS 10342</strain>
    </source>
</reference>
<keyword evidence="5" id="KW-0963">Cytoplasm</keyword>
<dbReference type="Gene3D" id="2.30.29.30">
    <property type="entry name" value="Pleckstrin-homology domain (PH domain)/Phosphotyrosine-binding domain (PTB)"/>
    <property type="match status" value="1"/>
</dbReference>
<dbReference type="GO" id="GO:0000387">
    <property type="term" value="P:spliceosomal snRNP assembly"/>
    <property type="evidence" value="ECO:0007669"/>
    <property type="project" value="TreeGrafter"/>
</dbReference>
<dbReference type="GO" id="GO:0034715">
    <property type="term" value="C:pICln-Sm protein complex"/>
    <property type="evidence" value="ECO:0007669"/>
    <property type="project" value="TreeGrafter"/>
</dbReference>
<dbReference type="GO" id="GO:0005681">
    <property type="term" value="C:spliceosomal complex"/>
    <property type="evidence" value="ECO:0007669"/>
    <property type="project" value="TreeGrafter"/>
</dbReference>
<dbReference type="KEGG" id="slb:AWJ20_3806"/>
<comment type="subcellular location">
    <subcellularLocation>
        <location evidence="2">Cytoplasm</location>
    </subcellularLocation>
    <subcellularLocation>
        <location evidence="1">Nucleus</location>
    </subcellularLocation>
</comment>
<proteinExistence type="inferred from homology"/>
<evidence type="ECO:0000313" key="8">
    <source>
        <dbReference type="EMBL" id="ANB11011.1"/>
    </source>
</evidence>
<accession>A0A161HF27</accession>
<comment type="similarity">
    <text evidence="3">Belongs to the LOT5 family.</text>
</comment>
<dbReference type="GO" id="GO:0045292">
    <property type="term" value="P:mRNA cis splicing, via spliceosome"/>
    <property type="evidence" value="ECO:0007669"/>
    <property type="project" value="TreeGrafter"/>
</dbReference>
<dbReference type="EMBL" id="CP014500">
    <property type="protein sequence ID" value="ANB11011.1"/>
    <property type="molecule type" value="Genomic_DNA"/>
</dbReference>
<protein>
    <recommendedName>
        <fullName evidence="4">Protein LOT5</fullName>
    </recommendedName>
</protein>
<dbReference type="RefSeq" id="XP_018733488.1">
    <property type="nucleotide sequence ID" value="XM_018880837.1"/>
</dbReference>
<feature type="compositionally biased region" description="Acidic residues" evidence="7">
    <location>
        <begin position="229"/>
        <end position="244"/>
    </location>
</feature>
<dbReference type="GeneID" id="30035868"/>
<sequence length="253" mass="27523">MPFAIQTIQSAPLDSEFTPLQEHQSYTPASFSLEENPILYLKSTAAKIETSKPLPQVPNATVITGDIYISSSYLTIWIPDHSVGVTIPYQCITLHAIQSGGESVYLQIESEGLVEGNPSFDDAPIMELTISLEKENDPTIRDLYNALSECSSLHLDVSEGDEEDIDGFEGMGEGDDGWITAESLISGQGDDDVSLDASKENGHGPAAALEVAVADAESVRAGQRRGREENEDEEVDAEEESVEAEESKWRRTN</sequence>
<feature type="compositionally biased region" description="Low complexity" evidence="7">
    <location>
        <begin position="206"/>
        <end position="216"/>
    </location>
</feature>
<evidence type="ECO:0000256" key="3">
    <source>
        <dbReference type="ARBA" id="ARBA00006172"/>
    </source>
</evidence>
<evidence type="ECO:0000256" key="1">
    <source>
        <dbReference type="ARBA" id="ARBA00004123"/>
    </source>
</evidence>
<dbReference type="InterPro" id="IPR039924">
    <property type="entry name" value="ICln/Lot5/Saf5"/>
</dbReference>
<feature type="region of interest" description="Disordered" evidence="7">
    <location>
        <begin position="187"/>
        <end position="253"/>
    </location>
</feature>
<dbReference type="GO" id="GO:0005829">
    <property type="term" value="C:cytosol"/>
    <property type="evidence" value="ECO:0007669"/>
    <property type="project" value="TreeGrafter"/>
</dbReference>
<evidence type="ECO:0000313" key="9">
    <source>
        <dbReference type="Proteomes" id="UP000189580"/>
    </source>
</evidence>
<name>A0A161HF27_9ASCO</name>
<dbReference type="PANTHER" id="PTHR21399:SF0">
    <property type="entry name" value="METHYLOSOME SUBUNIT PICLN"/>
    <property type="match status" value="1"/>
</dbReference>
<dbReference type="PANTHER" id="PTHR21399">
    <property type="entry name" value="CHLORIDE CONDUCTANCE REGULATORY PROTEIN ICLN"/>
    <property type="match status" value="1"/>
</dbReference>
<dbReference type="OrthoDB" id="19714at2759"/>
<keyword evidence="9" id="KW-1185">Reference proteome</keyword>
<dbReference type="Proteomes" id="UP000189580">
    <property type="component" value="Chromosome c"/>
</dbReference>
<evidence type="ECO:0000256" key="2">
    <source>
        <dbReference type="ARBA" id="ARBA00004496"/>
    </source>
</evidence>
<keyword evidence="6" id="KW-0539">Nucleus</keyword>